<dbReference type="InParanoid" id="A0A0G4ES22"/>
<proteinExistence type="predicted"/>
<sequence length="99" mass="11530">MKHEWIIKDLVLRLSLRVFIVVLLAGIYHYVCVHRKRSNPSRTCSVMCVYPREMLLQLRPPDASATQCPPSLVTLRVRWTGGARTVLPRRVYRRVSNVE</sequence>
<protein>
    <submittedName>
        <fullName evidence="2">Uncharacterized protein</fullName>
    </submittedName>
</protein>
<reference evidence="2 3" key="1">
    <citation type="submission" date="2014-11" db="EMBL/GenBank/DDBJ databases">
        <authorList>
            <person name="Zhu J."/>
            <person name="Qi W."/>
            <person name="Song R."/>
        </authorList>
    </citation>
    <scope>NUCLEOTIDE SEQUENCE [LARGE SCALE GENOMIC DNA]</scope>
</reference>
<evidence type="ECO:0000313" key="3">
    <source>
        <dbReference type="Proteomes" id="UP000041254"/>
    </source>
</evidence>
<accession>A0A0G4ES22</accession>
<keyword evidence="1" id="KW-0472">Membrane</keyword>
<dbReference type="VEuPathDB" id="CryptoDB:Vbra_12984"/>
<keyword evidence="3" id="KW-1185">Reference proteome</keyword>
<evidence type="ECO:0000313" key="2">
    <source>
        <dbReference type="EMBL" id="CEM00849.1"/>
    </source>
</evidence>
<name>A0A0G4ES22_VITBC</name>
<dbReference type="AlphaFoldDB" id="A0A0G4ES22"/>
<dbReference type="EMBL" id="CDMY01000300">
    <property type="protein sequence ID" value="CEM00849.1"/>
    <property type="molecule type" value="Genomic_DNA"/>
</dbReference>
<keyword evidence="1" id="KW-1133">Transmembrane helix</keyword>
<organism evidence="2 3">
    <name type="scientific">Vitrella brassicaformis (strain CCMP3155)</name>
    <dbReference type="NCBI Taxonomy" id="1169540"/>
    <lineage>
        <taxon>Eukaryota</taxon>
        <taxon>Sar</taxon>
        <taxon>Alveolata</taxon>
        <taxon>Colpodellida</taxon>
        <taxon>Vitrellaceae</taxon>
        <taxon>Vitrella</taxon>
    </lineage>
</organism>
<dbReference type="Proteomes" id="UP000041254">
    <property type="component" value="Unassembled WGS sequence"/>
</dbReference>
<keyword evidence="1" id="KW-0812">Transmembrane</keyword>
<gene>
    <name evidence="2" type="ORF">Vbra_12984</name>
</gene>
<feature type="transmembrane region" description="Helical" evidence="1">
    <location>
        <begin position="12"/>
        <end position="31"/>
    </location>
</feature>
<evidence type="ECO:0000256" key="1">
    <source>
        <dbReference type="SAM" id="Phobius"/>
    </source>
</evidence>